<dbReference type="PROSITE" id="PS00463">
    <property type="entry name" value="ZN2_CY6_FUNGAL_1"/>
    <property type="match status" value="1"/>
</dbReference>
<evidence type="ECO:0000256" key="4">
    <source>
        <dbReference type="ARBA" id="ARBA00023163"/>
    </source>
</evidence>
<feature type="domain" description="Zn(2)-C6 fungal-type" evidence="7">
    <location>
        <begin position="18"/>
        <end position="47"/>
    </location>
</feature>
<dbReference type="CDD" id="cd12148">
    <property type="entry name" value="fungal_TF_MHR"/>
    <property type="match status" value="1"/>
</dbReference>
<keyword evidence="5" id="KW-0539">Nucleus</keyword>
<dbReference type="InterPro" id="IPR007219">
    <property type="entry name" value="XnlR_reg_dom"/>
</dbReference>
<evidence type="ECO:0000313" key="9">
    <source>
        <dbReference type="Proteomes" id="UP001610446"/>
    </source>
</evidence>
<keyword evidence="1" id="KW-0479">Metal-binding</keyword>
<reference evidence="8 9" key="1">
    <citation type="submission" date="2024-07" db="EMBL/GenBank/DDBJ databases">
        <title>Section-level genome sequencing and comparative genomics of Aspergillus sections Usti and Cavernicolus.</title>
        <authorList>
            <consortium name="Lawrence Berkeley National Laboratory"/>
            <person name="Nybo J.L."/>
            <person name="Vesth T.C."/>
            <person name="Theobald S."/>
            <person name="Frisvad J.C."/>
            <person name="Larsen T.O."/>
            <person name="Kjaerboelling I."/>
            <person name="Rothschild-Mancinelli K."/>
            <person name="Lyhne E.K."/>
            <person name="Kogle M.E."/>
            <person name="Barry K."/>
            <person name="Clum A."/>
            <person name="Na H."/>
            <person name="Ledsgaard L."/>
            <person name="Lin J."/>
            <person name="Lipzen A."/>
            <person name="Kuo A."/>
            <person name="Riley R."/>
            <person name="Mondo S."/>
            <person name="Labutti K."/>
            <person name="Haridas S."/>
            <person name="Pangalinan J."/>
            <person name="Salamov A.A."/>
            <person name="Simmons B.A."/>
            <person name="Magnuson J.K."/>
            <person name="Chen J."/>
            <person name="Drula E."/>
            <person name="Henrissat B."/>
            <person name="Wiebenga A."/>
            <person name="Lubbers R.J."/>
            <person name="Gomes A.C."/>
            <person name="Makela M.R."/>
            <person name="Stajich J."/>
            <person name="Grigoriev I.V."/>
            <person name="Mortensen U.H."/>
            <person name="De Vries R.P."/>
            <person name="Baker S.E."/>
            <person name="Andersen M.R."/>
        </authorList>
    </citation>
    <scope>NUCLEOTIDE SEQUENCE [LARGE SCALE GENOMIC DNA]</scope>
    <source>
        <strain evidence="8 9">CBS 123904</strain>
    </source>
</reference>
<accession>A0ABR4IU76</accession>
<dbReference type="SMART" id="SM00066">
    <property type="entry name" value="GAL4"/>
    <property type="match status" value="1"/>
</dbReference>
<dbReference type="Gene3D" id="4.10.240.10">
    <property type="entry name" value="Zn(2)-C6 fungal-type DNA-binding domain"/>
    <property type="match status" value="1"/>
</dbReference>
<keyword evidence="4" id="KW-0804">Transcription</keyword>
<protein>
    <submittedName>
        <fullName evidence="8">Fungal-specific transcription factor domain-containing protein</fullName>
    </submittedName>
</protein>
<dbReference type="PANTHER" id="PTHR46910">
    <property type="entry name" value="TRANSCRIPTION FACTOR PDR1"/>
    <property type="match status" value="1"/>
</dbReference>
<dbReference type="InterPro" id="IPR050987">
    <property type="entry name" value="AtrR-like"/>
</dbReference>
<dbReference type="PROSITE" id="PS50048">
    <property type="entry name" value="ZN2_CY6_FUNGAL_2"/>
    <property type="match status" value="1"/>
</dbReference>
<dbReference type="PANTHER" id="PTHR46910:SF32">
    <property type="entry name" value="TRANSCRIPTION FACTOR DOMAIN-CONTAINING PROTEIN-RELATED"/>
    <property type="match status" value="1"/>
</dbReference>
<feature type="region of interest" description="Disordered" evidence="6">
    <location>
        <begin position="68"/>
        <end position="115"/>
    </location>
</feature>
<organism evidence="8 9">
    <name type="scientific">Aspergillus pseudoustus</name>
    <dbReference type="NCBI Taxonomy" id="1810923"/>
    <lineage>
        <taxon>Eukaryota</taxon>
        <taxon>Fungi</taxon>
        <taxon>Dikarya</taxon>
        <taxon>Ascomycota</taxon>
        <taxon>Pezizomycotina</taxon>
        <taxon>Eurotiomycetes</taxon>
        <taxon>Eurotiomycetidae</taxon>
        <taxon>Eurotiales</taxon>
        <taxon>Aspergillaceae</taxon>
        <taxon>Aspergillus</taxon>
        <taxon>Aspergillus subgen. Nidulantes</taxon>
    </lineage>
</organism>
<feature type="compositionally biased region" description="Polar residues" evidence="6">
    <location>
        <begin position="71"/>
        <end position="83"/>
    </location>
</feature>
<name>A0ABR4IU76_9EURO</name>
<dbReference type="SMART" id="SM00906">
    <property type="entry name" value="Fungal_trans"/>
    <property type="match status" value="1"/>
</dbReference>
<dbReference type="Proteomes" id="UP001610446">
    <property type="component" value="Unassembled WGS sequence"/>
</dbReference>
<dbReference type="InterPro" id="IPR036864">
    <property type="entry name" value="Zn2-C6_fun-type_DNA-bd_sf"/>
</dbReference>
<feature type="compositionally biased region" description="Polar residues" evidence="6">
    <location>
        <begin position="90"/>
        <end position="106"/>
    </location>
</feature>
<sequence length="679" mass="76655">MERKSVAGIVKRKKTLNACQWCRTRKIKCTGHQPCDYCTSRGLECTFHEPKRKIFVSEEYIRALEARCADPQQQQSPAPNTGRLTPLIATPNSLRSLNRPNGQRQPQAGGEDRSRYNDVCDYADAIGDDYRRFGHSSSFSFSRNIRLMIAETVHGPEIHDKTPIKDGAYGMPWKPMTVDLSGLNLPSEEYAEYLTQTAYFALRPLYHLFDKATFLRRLHLFYNDLKRSPSPETGLWLIQMLVIFALGTSILTRESGPRGPTGSKFFARAIEALPDCHQLSQDPVLSIEILGLIALFMQAMDMRFAAHQYIGLAVRICVANGLERRWDSRRNTREEFEHRSKLWWSIYVIDRKLSSLIGVVPAISDDDISLSKPDIDAVGGDEDRSTAFHVEIMSQLGHVLNVVYGHGLQRALGCRFVTAIQSVLLKQAETATGLNSCMKTDPQGISRTAATLYLLHHQITILAIRPITYFLLEKKLSDERSTLQLSDAVIGLLRVCTESARKILTIIESLRRRKLLDMFLPHDIDFMFAAAFILIVVDIIVPPLSESEPWDLNAVLSLLEDCIVRGIIIAGPYKKDLLEIKHLSDRMRHRQLHGEGGPDHSAHNLRSGSDIDHAASNLLSLREEAQQDHCHRTDIPQTESYWDSGLVHPETLQSAIEGLDFGFLDDLSVAETVGNDWMW</sequence>
<evidence type="ECO:0000256" key="2">
    <source>
        <dbReference type="ARBA" id="ARBA00023015"/>
    </source>
</evidence>
<evidence type="ECO:0000256" key="1">
    <source>
        <dbReference type="ARBA" id="ARBA00022723"/>
    </source>
</evidence>
<dbReference type="CDD" id="cd00067">
    <property type="entry name" value="GAL4"/>
    <property type="match status" value="1"/>
</dbReference>
<evidence type="ECO:0000259" key="7">
    <source>
        <dbReference type="PROSITE" id="PS50048"/>
    </source>
</evidence>
<keyword evidence="3" id="KW-0238">DNA-binding</keyword>
<dbReference type="SUPFAM" id="SSF57701">
    <property type="entry name" value="Zn2/Cys6 DNA-binding domain"/>
    <property type="match status" value="1"/>
</dbReference>
<dbReference type="Pfam" id="PF00172">
    <property type="entry name" value="Zn_clus"/>
    <property type="match status" value="1"/>
</dbReference>
<gene>
    <name evidence="8" type="ORF">BJY01DRAFT_254614</name>
</gene>
<dbReference type="InterPro" id="IPR001138">
    <property type="entry name" value="Zn2Cys6_DnaBD"/>
</dbReference>
<comment type="caution">
    <text evidence="8">The sequence shown here is derived from an EMBL/GenBank/DDBJ whole genome shotgun (WGS) entry which is preliminary data.</text>
</comment>
<evidence type="ECO:0000313" key="8">
    <source>
        <dbReference type="EMBL" id="KAL2830427.1"/>
    </source>
</evidence>
<dbReference type="EMBL" id="JBFXLU010000304">
    <property type="protein sequence ID" value="KAL2830427.1"/>
    <property type="molecule type" value="Genomic_DNA"/>
</dbReference>
<evidence type="ECO:0000256" key="5">
    <source>
        <dbReference type="ARBA" id="ARBA00023242"/>
    </source>
</evidence>
<evidence type="ECO:0000256" key="6">
    <source>
        <dbReference type="SAM" id="MobiDB-lite"/>
    </source>
</evidence>
<dbReference type="Pfam" id="PF04082">
    <property type="entry name" value="Fungal_trans"/>
    <property type="match status" value="1"/>
</dbReference>
<keyword evidence="9" id="KW-1185">Reference proteome</keyword>
<proteinExistence type="predicted"/>
<keyword evidence="2" id="KW-0805">Transcription regulation</keyword>
<evidence type="ECO:0000256" key="3">
    <source>
        <dbReference type="ARBA" id="ARBA00023125"/>
    </source>
</evidence>